<evidence type="ECO:0000313" key="1">
    <source>
        <dbReference type="EMBL" id="DAD78201.1"/>
    </source>
</evidence>
<dbReference type="EMBL" id="BK014839">
    <property type="protein sequence ID" value="DAD78201.1"/>
    <property type="molecule type" value="Genomic_DNA"/>
</dbReference>
<proteinExistence type="predicted"/>
<accession>A0A8S5M798</accession>
<protein>
    <submittedName>
        <fullName evidence="1">Uncharacterized protein</fullName>
    </submittedName>
</protein>
<sequence length="165" mass="19847">MKDEKALEKYYRGKLLCENHDCPLSLKILTTLQICTAEEMLPIDRASWFGIIYGELEKVPPVEIGQSIYRIYNIDSKVYPYKNYIAYGYVSSIRQDKDKKWSFRYSYWFPNKNDNPLYPKIRDRSEKDKSLHEVKIDDLYIRGEYKGQMYFVDLEEAQKRLRELQ</sequence>
<organism evidence="1">
    <name type="scientific">Siphoviridae sp. ctrgt10</name>
    <dbReference type="NCBI Taxonomy" id="2826479"/>
    <lineage>
        <taxon>Viruses</taxon>
        <taxon>Duplodnaviria</taxon>
        <taxon>Heunggongvirae</taxon>
        <taxon>Uroviricota</taxon>
        <taxon>Caudoviricetes</taxon>
    </lineage>
</organism>
<name>A0A8S5M798_9CAUD</name>
<reference evidence="1" key="1">
    <citation type="journal article" date="2021" name="Proc. Natl. Acad. Sci. U.S.A.">
        <title>A Catalog of Tens of Thousands of Viruses from Human Metagenomes Reveals Hidden Associations with Chronic Diseases.</title>
        <authorList>
            <person name="Tisza M.J."/>
            <person name="Buck C.B."/>
        </authorList>
    </citation>
    <scope>NUCLEOTIDE SEQUENCE</scope>
    <source>
        <strain evidence="1">Ctrgt10</strain>
    </source>
</reference>